<keyword evidence="1 5" id="KW-1003">Cell membrane</keyword>
<dbReference type="Gene3D" id="3.30.1490.110">
    <property type="match status" value="1"/>
</dbReference>
<organism evidence="8 9">
    <name type="scientific">Candidatus Nealsonbacteria bacterium CG23_combo_of_CG06-09_8_20_14_all_40_13</name>
    <dbReference type="NCBI Taxonomy" id="1974724"/>
    <lineage>
        <taxon>Bacteria</taxon>
        <taxon>Candidatus Nealsoniibacteriota</taxon>
    </lineage>
</organism>
<keyword evidence="4 5" id="KW-0131">Cell cycle</keyword>
<proteinExistence type="inferred from homology"/>
<dbReference type="Proteomes" id="UP000231567">
    <property type="component" value="Unassembled WGS sequence"/>
</dbReference>
<dbReference type="NCBIfam" id="TIGR01174">
    <property type="entry name" value="ftsA"/>
    <property type="match status" value="1"/>
</dbReference>
<dbReference type="EMBL" id="PCRM01000036">
    <property type="protein sequence ID" value="PIP21495.1"/>
    <property type="molecule type" value="Genomic_DNA"/>
</dbReference>
<evidence type="ECO:0000256" key="3">
    <source>
        <dbReference type="ARBA" id="ARBA00023136"/>
    </source>
</evidence>
<comment type="subcellular location">
    <subcellularLocation>
        <location evidence="5">Cell membrane</location>
        <topology evidence="5">Peripheral membrane protein</topology>
        <orientation evidence="5">Cytoplasmic side</orientation>
    </subcellularLocation>
    <text evidence="5">Localizes to the Z ring in an FtsZ-dependent manner. Targeted to the membrane through a conserved C-terminal amphipathic helix.</text>
</comment>
<reference evidence="8 9" key="1">
    <citation type="submission" date="2017-09" db="EMBL/GenBank/DDBJ databases">
        <title>Depth-based differentiation of microbial function through sediment-hosted aquifers and enrichment of novel symbionts in the deep terrestrial subsurface.</title>
        <authorList>
            <person name="Probst A.J."/>
            <person name="Ladd B."/>
            <person name="Jarett J.K."/>
            <person name="Geller-Mcgrath D.E."/>
            <person name="Sieber C.M."/>
            <person name="Emerson J.B."/>
            <person name="Anantharaman K."/>
            <person name="Thomas B.C."/>
            <person name="Malmstrom R."/>
            <person name="Stieglmeier M."/>
            <person name="Klingl A."/>
            <person name="Woyke T."/>
            <person name="Ryan C.M."/>
            <person name="Banfield J.F."/>
        </authorList>
    </citation>
    <scope>NUCLEOTIDE SEQUENCE [LARGE SCALE GENOMIC DNA]</scope>
    <source>
        <strain evidence="8">CG23_combo_of_CG06-09_8_20_14_all_40_13</strain>
    </source>
</reference>
<evidence type="ECO:0000259" key="7">
    <source>
        <dbReference type="SMART" id="SM00842"/>
    </source>
</evidence>
<evidence type="ECO:0000313" key="8">
    <source>
        <dbReference type="EMBL" id="PIP21495.1"/>
    </source>
</evidence>
<name>A0A2G9YQI9_9BACT</name>
<dbReference type="PIRSF" id="PIRSF003101">
    <property type="entry name" value="FtsA"/>
    <property type="match status" value="1"/>
</dbReference>
<dbReference type="AlphaFoldDB" id="A0A2G9YQI9"/>
<evidence type="ECO:0000256" key="1">
    <source>
        <dbReference type="ARBA" id="ARBA00022475"/>
    </source>
</evidence>
<dbReference type="InterPro" id="IPR003494">
    <property type="entry name" value="SHS2_FtsA"/>
</dbReference>
<dbReference type="PANTHER" id="PTHR32432">
    <property type="entry name" value="CELL DIVISION PROTEIN FTSA-RELATED"/>
    <property type="match status" value="1"/>
</dbReference>
<dbReference type="InterPro" id="IPR020823">
    <property type="entry name" value="Cell_div_FtsA"/>
</dbReference>
<dbReference type="HAMAP" id="MF_02033">
    <property type="entry name" value="FtsA"/>
    <property type="match status" value="1"/>
</dbReference>
<feature type="domain" description="SHS2" evidence="7">
    <location>
        <begin position="7"/>
        <end position="194"/>
    </location>
</feature>
<comment type="similarity">
    <text evidence="5 6">Belongs to the FtsA/MreB family.</text>
</comment>
<dbReference type="GO" id="GO:0009898">
    <property type="term" value="C:cytoplasmic side of plasma membrane"/>
    <property type="evidence" value="ECO:0007669"/>
    <property type="project" value="UniProtKB-UniRule"/>
</dbReference>
<dbReference type="SMART" id="SM00842">
    <property type="entry name" value="FtsA"/>
    <property type="match status" value="1"/>
</dbReference>
<dbReference type="GO" id="GO:0032153">
    <property type="term" value="C:cell division site"/>
    <property type="evidence" value="ECO:0007669"/>
    <property type="project" value="UniProtKB-UniRule"/>
</dbReference>
<dbReference type="Pfam" id="PF02491">
    <property type="entry name" value="SHS2_FTSA"/>
    <property type="match status" value="1"/>
</dbReference>
<evidence type="ECO:0000256" key="4">
    <source>
        <dbReference type="ARBA" id="ARBA00023306"/>
    </source>
</evidence>
<dbReference type="Gene3D" id="3.30.420.40">
    <property type="match status" value="2"/>
</dbReference>
<dbReference type="GO" id="GO:0043093">
    <property type="term" value="P:FtsZ-dependent cytokinesis"/>
    <property type="evidence" value="ECO:0007669"/>
    <property type="project" value="UniProtKB-UniRule"/>
</dbReference>
<evidence type="ECO:0000256" key="2">
    <source>
        <dbReference type="ARBA" id="ARBA00022618"/>
    </source>
</evidence>
<protein>
    <recommendedName>
        <fullName evidence="5 6">Cell division protein FtsA</fullName>
    </recommendedName>
</protein>
<evidence type="ECO:0000256" key="6">
    <source>
        <dbReference type="PIRNR" id="PIRNR003101"/>
    </source>
</evidence>
<dbReference type="InterPro" id="IPR043129">
    <property type="entry name" value="ATPase_NBD"/>
</dbReference>
<dbReference type="Pfam" id="PF14450">
    <property type="entry name" value="FtsA"/>
    <property type="match status" value="1"/>
</dbReference>
<keyword evidence="2 5" id="KW-0132">Cell division</keyword>
<accession>A0A2G9YQI9</accession>
<evidence type="ECO:0000313" key="9">
    <source>
        <dbReference type="Proteomes" id="UP000231567"/>
    </source>
</evidence>
<keyword evidence="3 5" id="KW-0472">Membrane</keyword>
<dbReference type="SUPFAM" id="SSF53067">
    <property type="entry name" value="Actin-like ATPase domain"/>
    <property type="match status" value="2"/>
</dbReference>
<comment type="function">
    <text evidence="5 6">Cell division protein that is involved in the assembly of the Z ring. May serve as a membrane anchor for the Z ring.</text>
</comment>
<comment type="caution">
    <text evidence="8">The sequence shown here is derived from an EMBL/GenBank/DDBJ whole genome shotgun (WGS) entry which is preliminary data.</text>
</comment>
<dbReference type="PANTHER" id="PTHR32432:SF4">
    <property type="entry name" value="CELL DIVISION PROTEIN FTSA"/>
    <property type="match status" value="1"/>
</dbReference>
<gene>
    <name evidence="5 8" type="primary">ftsA</name>
    <name evidence="8" type="ORF">COX39_02635</name>
</gene>
<dbReference type="InterPro" id="IPR050696">
    <property type="entry name" value="FtsA/MreB"/>
</dbReference>
<dbReference type="CDD" id="cd24048">
    <property type="entry name" value="ASKHA_NBD_FtsA"/>
    <property type="match status" value="1"/>
</dbReference>
<sequence>MPKDNLIVGLDVGTTKVSICVGNFQEGIANIIAACHKPNSGMRKGTVADIEETVSAISAALDDAERTTGTSLSRAVVGISGSHIVSTDSKGVIAVSRADGEITQSDVERVLEAARAIALPTNQEIIHVIPKNYIIDGQGGIKEPVGMSGIRLEVEAHVIGGTTSAIKNLSKCVFQAGLEIADIVFSPLATSKALLSKKQKEIGVLLVDFGAGTTSLAAYEEGEVIGAAVLPVGCMHITNDIAIGLRTSLETAEKIKIKEATAAVNKVGEKEVVNLNDYDPADDQKIPKKYLAQIVEARLDEIFNMIREKLRLWNKEGMLPAGIVFTGGGSKLNGLVDAAKEKLRLPAQVGSPFLEISGMVDKIDNPIYATSVGLLLWAMQQKTTSFTNTAGLKNIGNILDRTKNFFKQFLP</sequence>
<comment type="subunit">
    <text evidence="5">Self-interacts. Interacts with FtsZ.</text>
</comment>
<evidence type="ECO:0000256" key="5">
    <source>
        <dbReference type="HAMAP-Rule" id="MF_02033"/>
    </source>
</evidence>